<dbReference type="EMBL" id="FJOF01000001">
    <property type="protein sequence ID" value="CZR32642.1"/>
    <property type="molecule type" value="Genomic_DNA"/>
</dbReference>
<dbReference type="VEuPathDB" id="FungiDB:FPRO_01978"/>
<name>A0A1L7UZL6_FUSPR</name>
<organism evidence="1 2">
    <name type="scientific">Fusarium proliferatum (strain ET1)</name>
    <name type="common">Orchid endophyte fungus</name>
    <dbReference type="NCBI Taxonomy" id="1227346"/>
    <lineage>
        <taxon>Eukaryota</taxon>
        <taxon>Fungi</taxon>
        <taxon>Dikarya</taxon>
        <taxon>Ascomycota</taxon>
        <taxon>Pezizomycotina</taxon>
        <taxon>Sordariomycetes</taxon>
        <taxon>Hypocreomycetidae</taxon>
        <taxon>Hypocreales</taxon>
        <taxon>Nectriaceae</taxon>
        <taxon>Fusarium</taxon>
        <taxon>Fusarium fujikuroi species complex</taxon>
    </lineage>
</organism>
<dbReference type="Proteomes" id="UP000183971">
    <property type="component" value="Unassembled WGS sequence"/>
</dbReference>
<dbReference type="GeneID" id="42046865"/>
<evidence type="ECO:0000313" key="1">
    <source>
        <dbReference type="EMBL" id="CZR32642.1"/>
    </source>
</evidence>
<gene>
    <name evidence="1" type="ORF">FPRO_01978</name>
</gene>
<protein>
    <submittedName>
        <fullName evidence="1">Uncharacterized protein</fullName>
    </submittedName>
</protein>
<reference evidence="2" key="1">
    <citation type="journal article" date="2016" name="Genome Biol. Evol.">
        <title>Comparative 'omics' of the Fusarium fujikuroi species complex highlights differences in genetic potential and metabolite synthesis.</title>
        <authorList>
            <person name="Niehaus E.-M."/>
            <person name="Muensterkoetter M."/>
            <person name="Proctor R.H."/>
            <person name="Brown D.W."/>
            <person name="Sharon A."/>
            <person name="Idan Y."/>
            <person name="Oren-Young L."/>
            <person name="Sieber C.M."/>
            <person name="Novak O."/>
            <person name="Pencik A."/>
            <person name="Tarkowska D."/>
            <person name="Hromadova K."/>
            <person name="Freeman S."/>
            <person name="Maymon M."/>
            <person name="Elazar M."/>
            <person name="Youssef S.A."/>
            <person name="El-Shabrawy E.S.M."/>
            <person name="Shalaby A.B.A."/>
            <person name="Houterman P."/>
            <person name="Brock N.L."/>
            <person name="Burkhardt I."/>
            <person name="Tsavkelova E.A."/>
            <person name="Dickschat J.S."/>
            <person name="Galuszka P."/>
            <person name="Gueldener U."/>
            <person name="Tudzynski B."/>
        </authorList>
    </citation>
    <scope>NUCLEOTIDE SEQUENCE [LARGE SCALE GENOMIC DNA]</scope>
    <source>
        <strain evidence="2">ET1</strain>
    </source>
</reference>
<keyword evidence="2" id="KW-1185">Reference proteome</keyword>
<sequence>MVKTSIDYLFTENKSIKPTREWADLLRNNKEKYANCRVVSFTRVKDLNSNWKHEYLQFIVEETSTKDRARVYAERGNPVDLDWVTFGPAETKATGSRDQDDMPLPLTSLVFGGESGEDVDKRPTVLELAEILAATTLIGGEYQFYGHSCFWYAYTAYDAAKRQFGKWAKEKKWRWGDIGGAGNAGIKDAIGLGWSTLFKFYYVGDAKKFKAERETNLTWFGDMRPIVDDLYIVEQVSAFLEKPENQGHFIEAMKVEGFEVTEDELKQRLQTSQSLAQKQSEPDANWTKEFNQLKKDLIDRTKSDADAQKYLELYQSYDVPFEMNEVTAEGAGNFETKKALEVTVGRVLDEALKHQSSQD</sequence>
<dbReference type="RefSeq" id="XP_031074495.1">
    <property type="nucleotide sequence ID" value="XM_031225472.1"/>
</dbReference>
<accession>A0A1L7UZL6</accession>
<comment type="caution">
    <text evidence="1">The sequence shown here is derived from an EMBL/GenBank/DDBJ whole genome shotgun (WGS) entry which is preliminary data.</text>
</comment>
<proteinExistence type="predicted"/>
<evidence type="ECO:0000313" key="2">
    <source>
        <dbReference type="Proteomes" id="UP000183971"/>
    </source>
</evidence>
<dbReference type="AlphaFoldDB" id="A0A1L7UZL6"/>